<sequence length="104" mass="10042">MEQTWEPSERLALKISPTQKVVLTMLVCRGYVPVTGRGAAVGAGALAAVAVGAGAAGAGALDGAAAGALLGVGVGVGAGVAVRVGADEAEGDELGREYEPRSPA</sequence>
<name>A0ABP9SGW3_9MICC</name>
<keyword evidence="2" id="KW-1185">Reference proteome</keyword>
<evidence type="ECO:0000313" key="1">
    <source>
        <dbReference type="EMBL" id="GAA5195048.1"/>
    </source>
</evidence>
<evidence type="ECO:0000313" key="2">
    <source>
        <dbReference type="Proteomes" id="UP001500200"/>
    </source>
</evidence>
<gene>
    <name evidence="1" type="ORF">GCM10023346_23950</name>
</gene>
<organism evidence="1 2">
    <name type="scientific">Arthrobacter gyeryongensis</name>
    <dbReference type="NCBI Taxonomy" id="1650592"/>
    <lineage>
        <taxon>Bacteria</taxon>
        <taxon>Bacillati</taxon>
        <taxon>Actinomycetota</taxon>
        <taxon>Actinomycetes</taxon>
        <taxon>Micrococcales</taxon>
        <taxon>Micrococcaceae</taxon>
        <taxon>Arthrobacter</taxon>
    </lineage>
</organism>
<accession>A0ABP9SGW3</accession>
<proteinExistence type="predicted"/>
<comment type="caution">
    <text evidence="1">The sequence shown here is derived from an EMBL/GenBank/DDBJ whole genome shotgun (WGS) entry which is preliminary data.</text>
</comment>
<dbReference type="EMBL" id="BAABKK010000015">
    <property type="protein sequence ID" value="GAA5195048.1"/>
    <property type="molecule type" value="Genomic_DNA"/>
</dbReference>
<dbReference type="Proteomes" id="UP001500200">
    <property type="component" value="Unassembled WGS sequence"/>
</dbReference>
<reference evidence="2" key="1">
    <citation type="journal article" date="2019" name="Int. J. Syst. Evol. Microbiol.">
        <title>The Global Catalogue of Microorganisms (GCM) 10K type strain sequencing project: providing services to taxonomists for standard genome sequencing and annotation.</title>
        <authorList>
            <consortium name="The Broad Institute Genomics Platform"/>
            <consortium name="The Broad Institute Genome Sequencing Center for Infectious Disease"/>
            <person name="Wu L."/>
            <person name="Ma J."/>
        </authorList>
    </citation>
    <scope>NUCLEOTIDE SEQUENCE [LARGE SCALE GENOMIC DNA]</scope>
    <source>
        <strain evidence="2">JCM 18514</strain>
    </source>
</reference>
<protein>
    <submittedName>
        <fullName evidence="1">Uncharacterized protein</fullName>
    </submittedName>
</protein>